<dbReference type="SUPFAM" id="SSF54001">
    <property type="entry name" value="Cysteine proteinases"/>
    <property type="match status" value="1"/>
</dbReference>
<dbReference type="InterPro" id="IPR050164">
    <property type="entry name" value="Peptidase_C19"/>
</dbReference>
<dbReference type="RefSeq" id="XP_013781593.1">
    <property type="nucleotide sequence ID" value="XM_013926139.2"/>
</dbReference>
<protein>
    <recommendedName>
        <fullName evidence="3">ubiquitinyl hydrolase 1</fullName>
        <ecNumber evidence="3">3.4.19.12</ecNumber>
    </recommendedName>
</protein>
<feature type="compositionally biased region" description="Polar residues" evidence="8">
    <location>
        <begin position="174"/>
        <end position="184"/>
    </location>
</feature>
<evidence type="ECO:0000256" key="3">
    <source>
        <dbReference type="ARBA" id="ARBA00012759"/>
    </source>
</evidence>
<evidence type="ECO:0000256" key="8">
    <source>
        <dbReference type="SAM" id="MobiDB-lite"/>
    </source>
</evidence>
<evidence type="ECO:0000256" key="1">
    <source>
        <dbReference type="ARBA" id="ARBA00000707"/>
    </source>
</evidence>
<proteinExistence type="inferred from homology"/>
<dbReference type="Gene3D" id="3.90.70.10">
    <property type="entry name" value="Cysteine proteinases"/>
    <property type="match status" value="1"/>
</dbReference>
<gene>
    <name evidence="11" type="primary">LOC106465901</name>
</gene>
<reference evidence="11" key="1">
    <citation type="submission" date="2025-08" db="UniProtKB">
        <authorList>
            <consortium name="RefSeq"/>
        </authorList>
    </citation>
    <scope>IDENTIFICATION</scope>
    <source>
        <tissue evidence="11">Muscle</tissue>
    </source>
</reference>
<dbReference type="CDD" id="cd02257">
    <property type="entry name" value="Peptidase_C19"/>
    <property type="match status" value="1"/>
</dbReference>
<organism evidence="10 11">
    <name type="scientific">Limulus polyphemus</name>
    <name type="common">Atlantic horseshoe crab</name>
    <dbReference type="NCBI Taxonomy" id="6850"/>
    <lineage>
        <taxon>Eukaryota</taxon>
        <taxon>Metazoa</taxon>
        <taxon>Ecdysozoa</taxon>
        <taxon>Arthropoda</taxon>
        <taxon>Chelicerata</taxon>
        <taxon>Merostomata</taxon>
        <taxon>Xiphosura</taxon>
        <taxon>Limulidae</taxon>
        <taxon>Limulus</taxon>
    </lineage>
</organism>
<dbReference type="InterPro" id="IPR028889">
    <property type="entry name" value="USP"/>
</dbReference>
<name>A0ABM1BGL6_LIMPO</name>
<dbReference type="InterPro" id="IPR038765">
    <property type="entry name" value="Papain-like_cys_pep_sf"/>
</dbReference>
<dbReference type="PANTHER" id="PTHR24006">
    <property type="entry name" value="UBIQUITIN CARBOXYL-TERMINAL HYDROLASE"/>
    <property type="match status" value="1"/>
</dbReference>
<dbReference type="InterPro" id="IPR018200">
    <property type="entry name" value="USP_CS"/>
</dbReference>
<evidence type="ECO:0000259" key="9">
    <source>
        <dbReference type="PROSITE" id="PS50235"/>
    </source>
</evidence>
<evidence type="ECO:0000313" key="10">
    <source>
        <dbReference type="Proteomes" id="UP000694941"/>
    </source>
</evidence>
<keyword evidence="5" id="KW-0833">Ubl conjugation pathway</keyword>
<evidence type="ECO:0000256" key="5">
    <source>
        <dbReference type="ARBA" id="ARBA00022786"/>
    </source>
</evidence>
<sequence length="974" mass="108345">MEFQQMDFQFLDLNDIPEKEVNELCEILNPADSNSYVELPWRYETAVNNFSSATDENGDIQLECENEESTLVCYTNYDSTGASHDVTEINTAVAPPPFLPVVTSISYLPAEQPFSFIPHTYPVIPQYLGLPLFTQNVHQQDLNIVQACHYPYPPPISNVGSFTSVTDKTEGQDSKQNGQSSSDKQYLRRNKKKRSFSYYASSEMCVNTDAYQPGSVVLDSQMATMIPLNDQSVLSHNPVVPFNVPPPNYPMTNGTIPMAGMGSSYPHEITMHYSSMANPHTGSAPMFCVPVIPSPYHHGYMPHPTPSTAVHQVVGNGHACDQYLPDVCVTTSDVQNGYNYCETVMNHQPNSDNKSVDLNVDNCVNTCINQQSVDSNGVSDSEGILSKQTVAGFEAETCRDEHGDIQLSELSNTSEVSVSPTLVTVESEVEKKPEWVLGDATSSDISLTDLSENSNRRFSSCSSELSALSVKLTEKSVGVTDKDSCEIENHNEKTSSETDGYVSLPKSVLSGDIQTRDQVEMDMPDSGIQQHRSWADLFKMMSLGNSTSEKDAVTETEAAACTTTTRKVSEVCLKNHVSTDLTACKIAKILISVRLNHAAQFLIPRGLVNRSNWCYVNAILQALLVCPPLYNLLKRLSRDGINRNNSSTPVIDSLTCFMNEFSPMPYGSKRKRKEDLSFGVPFEPHYVYSLLTILKPDCVQDCQQDAEEVLGFLLNGLHEEMVAVLDNFKNSVDKKCNGHEDNLSNGHITEHEPEENKNVTINSMCFLDSPISDIFGGQLTTVLTAGDEISTNLQPFFTLPLDIQADNVQWVNDALAHMTAKESIQDYTCTETKQEVEAFRQSSFSILPLVLILHLKRFVYNRGGPKKILKDVNFSIDLEISEETLSPGVRRKYSARALRSYKLFAVVCHEGKDLSKGHYITDVYHVGSGSWLRCDDSTITVITDTQLLSPSPPRVPYMLFYRRLDTLHPWNPTK</sequence>
<feature type="region of interest" description="Disordered" evidence="8">
    <location>
        <begin position="159"/>
        <end position="187"/>
    </location>
</feature>
<keyword evidence="6" id="KW-0378">Hydrolase</keyword>
<keyword evidence="10" id="KW-1185">Reference proteome</keyword>
<dbReference type="PANTHER" id="PTHR24006:SF687">
    <property type="entry name" value="UBIQUITIN CARBOXYL-TERMINAL HYDROLASE 10"/>
    <property type="match status" value="1"/>
</dbReference>
<dbReference type="Proteomes" id="UP000694941">
    <property type="component" value="Unplaced"/>
</dbReference>
<feature type="domain" description="USP" evidence="9">
    <location>
        <begin position="605"/>
        <end position="964"/>
    </location>
</feature>
<keyword evidence="4" id="KW-0645">Protease</keyword>
<evidence type="ECO:0000256" key="6">
    <source>
        <dbReference type="ARBA" id="ARBA00022801"/>
    </source>
</evidence>
<comment type="catalytic activity">
    <reaction evidence="1">
        <text>Thiol-dependent hydrolysis of ester, thioester, amide, peptide and isopeptide bonds formed by the C-terminal Gly of ubiquitin (a 76-residue protein attached to proteins as an intracellular targeting signal).</text>
        <dbReference type="EC" id="3.4.19.12"/>
    </reaction>
</comment>
<dbReference type="InterPro" id="IPR001394">
    <property type="entry name" value="Peptidase_C19_UCH"/>
</dbReference>
<dbReference type="PROSITE" id="PS00973">
    <property type="entry name" value="USP_2"/>
    <property type="match status" value="1"/>
</dbReference>
<evidence type="ECO:0000313" key="11">
    <source>
        <dbReference type="RefSeq" id="XP_013781593.1"/>
    </source>
</evidence>
<dbReference type="Pfam" id="PF00443">
    <property type="entry name" value="UCH"/>
    <property type="match status" value="1"/>
</dbReference>
<keyword evidence="7" id="KW-0788">Thiol protease</keyword>
<comment type="similarity">
    <text evidence="2">Belongs to the peptidase C19 family. USP10 subfamily.</text>
</comment>
<dbReference type="PROSITE" id="PS50235">
    <property type="entry name" value="USP_3"/>
    <property type="match status" value="1"/>
</dbReference>
<evidence type="ECO:0000256" key="2">
    <source>
        <dbReference type="ARBA" id="ARBA00005427"/>
    </source>
</evidence>
<evidence type="ECO:0000256" key="4">
    <source>
        <dbReference type="ARBA" id="ARBA00022670"/>
    </source>
</evidence>
<dbReference type="GeneID" id="106465901"/>
<dbReference type="EC" id="3.4.19.12" evidence="3"/>
<evidence type="ECO:0000256" key="7">
    <source>
        <dbReference type="ARBA" id="ARBA00022807"/>
    </source>
</evidence>
<accession>A0ABM1BGL6</accession>